<keyword evidence="2" id="KW-0687">Ribonucleoprotein</keyword>
<evidence type="ECO:0000313" key="3">
    <source>
        <dbReference type="EMBL" id="GAA0734264.1"/>
    </source>
</evidence>
<dbReference type="InterPro" id="IPR008991">
    <property type="entry name" value="Translation_prot_SH3-like_sf"/>
</dbReference>
<evidence type="ECO:0000256" key="2">
    <source>
        <dbReference type="ARBA" id="ARBA00023274"/>
    </source>
</evidence>
<organism evidence="3 4">
    <name type="scientific">Clostridium oceanicum</name>
    <dbReference type="NCBI Taxonomy" id="1543"/>
    <lineage>
        <taxon>Bacteria</taxon>
        <taxon>Bacillati</taxon>
        <taxon>Bacillota</taxon>
        <taxon>Clostridia</taxon>
        <taxon>Eubacteriales</taxon>
        <taxon>Clostridiaceae</taxon>
        <taxon>Clostridium</taxon>
    </lineage>
</organism>
<reference evidence="4" key="1">
    <citation type="journal article" date="2019" name="Int. J. Syst. Evol. Microbiol.">
        <title>The Global Catalogue of Microorganisms (GCM) 10K type strain sequencing project: providing services to taxonomists for standard genome sequencing and annotation.</title>
        <authorList>
            <consortium name="The Broad Institute Genomics Platform"/>
            <consortium name="The Broad Institute Genome Sequencing Center for Infectious Disease"/>
            <person name="Wu L."/>
            <person name="Ma J."/>
        </authorList>
    </citation>
    <scope>NUCLEOTIDE SEQUENCE [LARGE SCALE GENOMIC DNA]</scope>
    <source>
        <strain evidence="4">JCM 1407</strain>
    </source>
</reference>
<sequence>MAKEYYIGKLVCSKAGRDKGKYYIVTDILEDSRYVYVVDGIYRPLEKPKKKKIKHLMFTNINLRDINKDQIVDKFNNPTIKKFIQSHQFDKEV</sequence>
<proteinExistence type="predicted"/>
<evidence type="ECO:0000313" key="4">
    <source>
        <dbReference type="Proteomes" id="UP001501510"/>
    </source>
</evidence>
<dbReference type="EMBL" id="BAAACG010000003">
    <property type="protein sequence ID" value="GAA0734264.1"/>
    <property type="molecule type" value="Genomic_DNA"/>
</dbReference>
<gene>
    <name evidence="3" type="ORF">GCM10008906_06210</name>
</gene>
<protein>
    <submittedName>
        <fullName evidence="3">KOW domain-containing RNA-binding protein</fullName>
    </submittedName>
</protein>
<dbReference type="RefSeq" id="WP_343758755.1">
    <property type="nucleotide sequence ID" value="NZ_BAAACG010000003.1"/>
</dbReference>
<accession>A0ABN1JBE0</accession>
<evidence type="ECO:0000256" key="1">
    <source>
        <dbReference type="ARBA" id="ARBA00022980"/>
    </source>
</evidence>
<dbReference type="Gene3D" id="2.30.30.30">
    <property type="match status" value="1"/>
</dbReference>
<dbReference type="Proteomes" id="UP001501510">
    <property type="component" value="Unassembled WGS sequence"/>
</dbReference>
<dbReference type="CDD" id="cd06088">
    <property type="entry name" value="KOW_RPL14"/>
    <property type="match status" value="1"/>
</dbReference>
<keyword evidence="1" id="KW-0689">Ribosomal protein</keyword>
<comment type="caution">
    <text evidence="3">The sequence shown here is derived from an EMBL/GenBank/DDBJ whole genome shotgun (WGS) entry which is preliminary data.</text>
</comment>
<keyword evidence="4" id="KW-1185">Reference proteome</keyword>
<dbReference type="InterPro" id="IPR014722">
    <property type="entry name" value="Rib_uL2_dom2"/>
</dbReference>
<dbReference type="InterPro" id="IPR041985">
    <property type="entry name" value="Ribosomal_eL14_KOW"/>
</dbReference>
<name>A0ABN1JBE0_9CLOT</name>
<dbReference type="SUPFAM" id="SSF50104">
    <property type="entry name" value="Translation proteins SH3-like domain"/>
    <property type="match status" value="1"/>
</dbReference>